<dbReference type="GO" id="GO:0008270">
    <property type="term" value="F:zinc ion binding"/>
    <property type="evidence" value="ECO:0007669"/>
    <property type="project" value="UniProtKB-KW"/>
</dbReference>
<evidence type="ECO:0000256" key="3">
    <source>
        <dbReference type="ARBA" id="ARBA00022833"/>
    </source>
</evidence>
<dbReference type="PANTHER" id="PTHR46695">
    <property type="entry name" value="ZINC FINGER CCCH DOMAIN-CONTAINING PROTEIN 44-RELATED"/>
    <property type="match status" value="1"/>
</dbReference>
<reference evidence="4" key="1">
    <citation type="submission" date="2019-07" db="EMBL/GenBank/DDBJ databases">
        <authorList>
            <person name="Dittberner H."/>
        </authorList>
    </citation>
    <scope>NUCLEOTIDE SEQUENCE [LARGE SCALE GENOMIC DNA]</scope>
</reference>
<keyword evidence="5" id="KW-1185">Reference proteome</keyword>
<sequence length="59" mass="6909">MSQSRKRRDDEDVCFACFDGGTLPLCDHMGCPKVYHPACFKRTYAFFRPRAKWNCGKLF</sequence>
<organism evidence="4 5">
    <name type="scientific">Arabis nemorensis</name>
    <dbReference type="NCBI Taxonomy" id="586526"/>
    <lineage>
        <taxon>Eukaryota</taxon>
        <taxon>Viridiplantae</taxon>
        <taxon>Streptophyta</taxon>
        <taxon>Embryophyta</taxon>
        <taxon>Tracheophyta</taxon>
        <taxon>Spermatophyta</taxon>
        <taxon>Magnoliopsida</taxon>
        <taxon>eudicotyledons</taxon>
        <taxon>Gunneridae</taxon>
        <taxon>Pentapetalae</taxon>
        <taxon>rosids</taxon>
        <taxon>malvids</taxon>
        <taxon>Brassicales</taxon>
        <taxon>Brassicaceae</taxon>
        <taxon>Arabideae</taxon>
        <taxon>Arabis</taxon>
    </lineage>
</organism>
<evidence type="ECO:0000313" key="4">
    <source>
        <dbReference type="EMBL" id="VVA99726.1"/>
    </source>
</evidence>
<keyword evidence="3" id="KW-0862">Zinc</keyword>
<evidence type="ECO:0000313" key="5">
    <source>
        <dbReference type="Proteomes" id="UP000489600"/>
    </source>
</evidence>
<dbReference type="InterPro" id="IPR013083">
    <property type="entry name" value="Znf_RING/FYVE/PHD"/>
</dbReference>
<dbReference type="PANTHER" id="PTHR46695:SF17">
    <property type="entry name" value="PHD FINGER FAMILY PROTEIN _ SWIB COMPLEX BAF60B DOMAIN-CONTAINING PROTEIN _ GYF DOMAIN-CONTAINING PROTEIN"/>
    <property type="match status" value="1"/>
</dbReference>
<keyword evidence="2" id="KW-0863">Zinc-finger</keyword>
<evidence type="ECO:0000256" key="2">
    <source>
        <dbReference type="ARBA" id="ARBA00022771"/>
    </source>
</evidence>
<dbReference type="AlphaFoldDB" id="A0A565BFT6"/>
<dbReference type="EMBL" id="CABITT030000003">
    <property type="protein sequence ID" value="VVA99726.1"/>
    <property type="molecule type" value="Genomic_DNA"/>
</dbReference>
<dbReference type="OrthoDB" id="6415790at2759"/>
<dbReference type="SUPFAM" id="SSF57903">
    <property type="entry name" value="FYVE/PHD zinc finger"/>
    <property type="match status" value="1"/>
</dbReference>
<dbReference type="Gene3D" id="3.30.40.10">
    <property type="entry name" value="Zinc/RING finger domain, C3HC4 (zinc finger)"/>
    <property type="match status" value="1"/>
</dbReference>
<keyword evidence="1" id="KW-0479">Metal-binding</keyword>
<evidence type="ECO:0008006" key="6">
    <source>
        <dbReference type="Google" id="ProtNLM"/>
    </source>
</evidence>
<name>A0A565BFT6_9BRAS</name>
<gene>
    <name evidence="4" type="ORF">ANE_LOCUS10171</name>
</gene>
<protein>
    <recommendedName>
        <fullName evidence="6">Zinc finger PHD-type domain-containing protein</fullName>
    </recommendedName>
</protein>
<proteinExistence type="predicted"/>
<dbReference type="InterPro" id="IPR011011">
    <property type="entry name" value="Znf_FYVE_PHD"/>
</dbReference>
<accession>A0A565BFT6</accession>
<evidence type="ECO:0000256" key="1">
    <source>
        <dbReference type="ARBA" id="ARBA00022723"/>
    </source>
</evidence>
<comment type="caution">
    <text evidence="4">The sequence shown here is derived from an EMBL/GenBank/DDBJ whole genome shotgun (WGS) entry which is preliminary data.</text>
</comment>
<dbReference type="Proteomes" id="UP000489600">
    <property type="component" value="Unassembled WGS sequence"/>
</dbReference>